<keyword evidence="13" id="KW-1185">Reference proteome</keyword>
<evidence type="ECO:0000256" key="9">
    <source>
        <dbReference type="PIRNR" id="PIRNR000194"/>
    </source>
</evidence>
<dbReference type="InterPro" id="IPR017925">
    <property type="entry name" value="DHFR_CS"/>
</dbReference>
<keyword evidence="6 9" id="KW-0521">NADP</keyword>
<dbReference type="PIRSF" id="PIRSF000194">
    <property type="entry name" value="DHFR"/>
    <property type="match status" value="1"/>
</dbReference>
<evidence type="ECO:0000256" key="7">
    <source>
        <dbReference type="ARBA" id="ARBA00023002"/>
    </source>
</evidence>
<evidence type="ECO:0000259" key="11">
    <source>
        <dbReference type="PROSITE" id="PS51330"/>
    </source>
</evidence>
<gene>
    <name evidence="12" type="ORF">ATJ97_3283</name>
</gene>
<evidence type="ECO:0000256" key="8">
    <source>
        <dbReference type="ARBA" id="ARBA00025067"/>
    </source>
</evidence>
<dbReference type="PANTHER" id="PTHR48069">
    <property type="entry name" value="DIHYDROFOLATE REDUCTASE"/>
    <property type="match status" value="1"/>
</dbReference>
<dbReference type="GO" id="GO:0046655">
    <property type="term" value="P:folic acid metabolic process"/>
    <property type="evidence" value="ECO:0007669"/>
    <property type="project" value="TreeGrafter"/>
</dbReference>
<dbReference type="RefSeq" id="WP_098484608.1">
    <property type="nucleotide sequence ID" value="NZ_PDJI01000004.1"/>
</dbReference>
<dbReference type="FunFam" id="3.40.430.10:FF:000001">
    <property type="entry name" value="Dihydrofolate reductase"/>
    <property type="match status" value="1"/>
</dbReference>
<dbReference type="GO" id="GO:0046654">
    <property type="term" value="P:tetrahydrofolate biosynthetic process"/>
    <property type="evidence" value="ECO:0007669"/>
    <property type="project" value="UniProtKB-UniPathway"/>
</dbReference>
<name>A0A2A9ERA9_9MICO</name>
<dbReference type="Proteomes" id="UP000222106">
    <property type="component" value="Unassembled WGS sequence"/>
</dbReference>
<dbReference type="GO" id="GO:0070401">
    <property type="term" value="F:NADP+ binding"/>
    <property type="evidence" value="ECO:0007669"/>
    <property type="project" value="UniProtKB-ARBA"/>
</dbReference>
<comment type="pathway">
    <text evidence="1 9">Cofactor biosynthesis; tetrahydrofolate biosynthesis; 5,6,7,8-tetrahydrofolate from 7,8-dihydrofolate: step 1/1.</text>
</comment>
<dbReference type="GO" id="GO:0046452">
    <property type="term" value="P:dihydrofolate metabolic process"/>
    <property type="evidence" value="ECO:0007669"/>
    <property type="project" value="TreeGrafter"/>
</dbReference>
<dbReference type="PANTHER" id="PTHR48069:SF3">
    <property type="entry name" value="DIHYDROFOLATE REDUCTASE"/>
    <property type="match status" value="1"/>
</dbReference>
<dbReference type="OrthoDB" id="9804315at2"/>
<evidence type="ECO:0000256" key="6">
    <source>
        <dbReference type="ARBA" id="ARBA00022857"/>
    </source>
</evidence>
<sequence>MLGLIWAQAHDRVIGAGGTMPWHLPEDLRHFRTTTAGATVVMGRATWDSLDPRYRPLPGRRNIVLSHRADLTLDGAERASGLDDALELAGGGDVWVIGGGQVYAEALPRADVLVVTDIDLAVDGDTRAPAVDDRRWAVASADPDRGWHVSATGLRYRFTTFRRQDRQPGAEA</sequence>
<keyword evidence="7 9" id="KW-0560">Oxidoreductase</keyword>
<dbReference type="PRINTS" id="PR00070">
    <property type="entry name" value="DHFR"/>
</dbReference>
<evidence type="ECO:0000256" key="10">
    <source>
        <dbReference type="RuleBase" id="RU004474"/>
    </source>
</evidence>
<dbReference type="PROSITE" id="PS51330">
    <property type="entry name" value="DHFR_2"/>
    <property type="match status" value="1"/>
</dbReference>
<protein>
    <recommendedName>
        <fullName evidence="4 9">Dihydrofolate reductase</fullName>
        <ecNumber evidence="3 9">1.5.1.3</ecNumber>
    </recommendedName>
</protein>
<dbReference type="InterPro" id="IPR001796">
    <property type="entry name" value="DHFR_dom"/>
</dbReference>
<dbReference type="GO" id="GO:0006730">
    <property type="term" value="P:one-carbon metabolic process"/>
    <property type="evidence" value="ECO:0007669"/>
    <property type="project" value="UniProtKB-KW"/>
</dbReference>
<feature type="domain" description="DHFR" evidence="11">
    <location>
        <begin position="1"/>
        <end position="163"/>
    </location>
</feature>
<dbReference type="PROSITE" id="PS00075">
    <property type="entry name" value="DHFR_1"/>
    <property type="match status" value="1"/>
</dbReference>
<dbReference type="InterPro" id="IPR012259">
    <property type="entry name" value="DHFR"/>
</dbReference>
<evidence type="ECO:0000256" key="3">
    <source>
        <dbReference type="ARBA" id="ARBA00012856"/>
    </source>
</evidence>
<dbReference type="UniPathway" id="UPA00077">
    <property type="reaction ID" value="UER00158"/>
</dbReference>
<dbReference type="Gene3D" id="3.40.430.10">
    <property type="entry name" value="Dihydrofolate Reductase, subunit A"/>
    <property type="match status" value="1"/>
</dbReference>
<dbReference type="CDD" id="cd00209">
    <property type="entry name" value="DHFR"/>
    <property type="match status" value="1"/>
</dbReference>
<dbReference type="InterPro" id="IPR024072">
    <property type="entry name" value="DHFR-like_dom_sf"/>
</dbReference>
<reference evidence="12 13" key="1">
    <citation type="submission" date="2017-10" db="EMBL/GenBank/DDBJ databases">
        <title>Sequencing the genomes of 1000 actinobacteria strains.</title>
        <authorList>
            <person name="Klenk H.-P."/>
        </authorList>
    </citation>
    <scope>NUCLEOTIDE SEQUENCE [LARGE SCALE GENOMIC DNA]</scope>
    <source>
        <strain evidence="12 13">DSM 21838</strain>
    </source>
</reference>
<keyword evidence="5 9" id="KW-0554">One-carbon metabolism</keyword>
<evidence type="ECO:0000256" key="2">
    <source>
        <dbReference type="ARBA" id="ARBA00009539"/>
    </source>
</evidence>
<accession>A0A2A9ERA9</accession>
<dbReference type="SUPFAM" id="SSF53597">
    <property type="entry name" value="Dihydrofolate reductase-like"/>
    <property type="match status" value="1"/>
</dbReference>
<dbReference type="Pfam" id="PF00186">
    <property type="entry name" value="DHFR_1"/>
    <property type="match status" value="1"/>
</dbReference>
<dbReference type="AlphaFoldDB" id="A0A2A9ERA9"/>
<dbReference type="GO" id="GO:0005829">
    <property type="term" value="C:cytosol"/>
    <property type="evidence" value="ECO:0007669"/>
    <property type="project" value="TreeGrafter"/>
</dbReference>
<dbReference type="EMBL" id="PDJI01000004">
    <property type="protein sequence ID" value="PFG40749.1"/>
    <property type="molecule type" value="Genomic_DNA"/>
</dbReference>
<evidence type="ECO:0000256" key="1">
    <source>
        <dbReference type="ARBA" id="ARBA00004903"/>
    </source>
</evidence>
<evidence type="ECO:0000313" key="13">
    <source>
        <dbReference type="Proteomes" id="UP000222106"/>
    </source>
</evidence>
<evidence type="ECO:0000313" key="12">
    <source>
        <dbReference type="EMBL" id="PFG40749.1"/>
    </source>
</evidence>
<comment type="function">
    <text evidence="8 9">Key enzyme in folate metabolism. Catalyzes an essential reaction for de novo glycine and purine synthesis, and for DNA precursor synthesis.</text>
</comment>
<evidence type="ECO:0000256" key="4">
    <source>
        <dbReference type="ARBA" id="ARBA00018886"/>
    </source>
</evidence>
<comment type="similarity">
    <text evidence="2 9 10">Belongs to the dihydrofolate reductase family.</text>
</comment>
<dbReference type="GO" id="GO:0004146">
    <property type="term" value="F:dihydrofolate reductase activity"/>
    <property type="evidence" value="ECO:0007669"/>
    <property type="project" value="UniProtKB-EC"/>
</dbReference>
<comment type="caution">
    <text evidence="12">The sequence shown here is derived from an EMBL/GenBank/DDBJ whole genome shotgun (WGS) entry which is preliminary data.</text>
</comment>
<evidence type="ECO:0000256" key="5">
    <source>
        <dbReference type="ARBA" id="ARBA00022563"/>
    </source>
</evidence>
<dbReference type="EC" id="1.5.1.3" evidence="3 9"/>
<organism evidence="12 13">
    <name type="scientific">Georgenia soli</name>
    <dbReference type="NCBI Taxonomy" id="638953"/>
    <lineage>
        <taxon>Bacteria</taxon>
        <taxon>Bacillati</taxon>
        <taxon>Actinomycetota</taxon>
        <taxon>Actinomycetes</taxon>
        <taxon>Micrococcales</taxon>
        <taxon>Bogoriellaceae</taxon>
        <taxon>Georgenia</taxon>
    </lineage>
</organism>
<proteinExistence type="inferred from homology"/>
<comment type="catalytic activity">
    <reaction evidence="9">
        <text>(6S)-5,6,7,8-tetrahydrofolate + NADP(+) = 7,8-dihydrofolate + NADPH + H(+)</text>
        <dbReference type="Rhea" id="RHEA:15009"/>
        <dbReference type="ChEBI" id="CHEBI:15378"/>
        <dbReference type="ChEBI" id="CHEBI:57451"/>
        <dbReference type="ChEBI" id="CHEBI:57453"/>
        <dbReference type="ChEBI" id="CHEBI:57783"/>
        <dbReference type="ChEBI" id="CHEBI:58349"/>
        <dbReference type="EC" id="1.5.1.3"/>
    </reaction>
</comment>